<dbReference type="Proteomes" id="UP000244940">
    <property type="component" value="Unassembled WGS sequence"/>
</dbReference>
<organism evidence="2 3">
    <name type="scientific">Pararhodobacter marinus</name>
    <dbReference type="NCBI Taxonomy" id="2184063"/>
    <lineage>
        <taxon>Bacteria</taxon>
        <taxon>Pseudomonadati</taxon>
        <taxon>Pseudomonadota</taxon>
        <taxon>Alphaproteobacteria</taxon>
        <taxon>Rhodobacterales</taxon>
        <taxon>Paracoccaceae</taxon>
        <taxon>Pararhodobacter</taxon>
    </lineage>
</organism>
<keyword evidence="1" id="KW-0472">Membrane</keyword>
<dbReference type="OrthoDB" id="7822309at2"/>
<accession>A0A2U2C625</accession>
<dbReference type="EMBL" id="QEYD01000011">
    <property type="protein sequence ID" value="PWE27313.1"/>
    <property type="molecule type" value="Genomic_DNA"/>
</dbReference>
<protein>
    <recommendedName>
        <fullName evidence="4">Peptidase M48 domain-containing protein</fullName>
    </recommendedName>
</protein>
<reference evidence="2 3" key="1">
    <citation type="submission" date="2018-05" db="EMBL/GenBank/DDBJ databases">
        <title>Pararhodobacter marina sp. nov., isolated from deep-sea water of the Indian Ocean.</title>
        <authorList>
            <person name="Lai Q.Sr."/>
            <person name="Liu X."/>
            <person name="Shao Z."/>
        </authorList>
    </citation>
    <scope>NUCLEOTIDE SEQUENCE [LARGE SCALE GENOMIC DNA]</scope>
    <source>
        <strain evidence="2 3">CIC4N-9</strain>
    </source>
</reference>
<keyword evidence="1" id="KW-0812">Transmembrane</keyword>
<keyword evidence="3" id="KW-1185">Reference proteome</keyword>
<dbReference type="RefSeq" id="WP_109534502.1">
    <property type="nucleotide sequence ID" value="NZ_CAXPUO010000063.1"/>
</dbReference>
<evidence type="ECO:0000256" key="1">
    <source>
        <dbReference type="SAM" id="Phobius"/>
    </source>
</evidence>
<evidence type="ECO:0000313" key="3">
    <source>
        <dbReference type="Proteomes" id="UP000244940"/>
    </source>
</evidence>
<comment type="caution">
    <text evidence="2">The sequence shown here is derived from an EMBL/GenBank/DDBJ whole genome shotgun (WGS) entry which is preliminary data.</text>
</comment>
<proteinExistence type="predicted"/>
<dbReference type="GeneID" id="94366546"/>
<name>A0A2U2C625_9RHOB</name>
<gene>
    <name evidence="2" type="ORF">C4N9_16755</name>
</gene>
<evidence type="ECO:0008006" key="4">
    <source>
        <dbReference type="Google" id="ProtNLM"/>
    </source>
</evidence>
<keyword evidence="1" id="KW-1133">Transmembrane helix</keyword>
<dbReference type="AlphaFoldDB" id="A0A2U2C625"/>
<sequence length="340" mass="35881">MTALEKYARLEGAGVWRAGPEAQRRDVVVSLGNASLVIADGKSGAPLSHWSLPAVQRLTRGQKPAIFAPLSDDTGETLELDDPLLIEALDTIRAALSPRRGFARLRMAVAALAVLAVLIGLMMLPRVLVTRTAAIVPPAARAQIGRDAIDAMLESAAGERICADPEGRQAMATLRNLVLGPDWRVMVIAGLPGAQAAHLPGRLIVLGEELITRLDSAEALAGWILAEAQDARARDPLLDVLHHAGTGATAGLLTTGALPDDALRGYARARLTQAPARPDPAAIAQWFRTEALSPLPYAASLPAERQDIAQALNAGEPGSLRDAPLLSDGEWLQLQAICTQ</sequence>
<evidence type="ECO:0000313" key="2">
    <source>
        <dbReference type="EMBL" id="PWE27313.1"/>
    </source>
</evidence>
<feature type="transmembrane region" description="Helical" evidence="1">
    <location>
        <begin position="107"/>
        <end position="128"/>
    </location>
</feature>